<organism evidence="2 3">
    <name type="scientific">Bacteroides gallinaceum</name>
    <dbReference type="NCBI Taxonomy" id="1462571"/>
    <lineage>
        <taxon>Bacteria</taxon>
        <taxon>Pseudomonadati</taxon>
        <taxon>Bacteroidota</taxon>
        <taxon>Bacteroidia</taxon>
        <taxon>Bacteroidales</taxon>
        <taxon>Bacteroidaceae</taxon>
        <taxon>Bacteroides</taxon>
    </lineage>
</organism>
<accession>A0ABT7X7T4</accession>
<comment type="caution">
    <text evidence="2">The sequence shown here is derived from an EMBL/GenBank/DDBJ whole genome shotgun (WGS) entry which is preliminary data.</text>
</comment>
<evidence type="ECO:0000256" key="1">
    <source>
        <dbReference type="SAM" id="SignalP"/>
    </source>
</evidence>
<name>A0ABT7X7T4_9BACE</name>
<proteinExistence type="predicted"/>
<evidence type="ECO:0000313" key="2">
    <source>
        <dbReference type="EMBL" id="MDN0050150.1"/>
    </source>
</evidence>
<dbReference type="Pfam" id="PF16286">
    <property type="entry name" value="DUF4932"/>
    <property type="match status" value="1"/>
</dbReference>
<reference evidence="2" key="2">
    <citation type="submission" date="2024-05" db="EMBL/GenBank/DDBJ databases">
        <title>Identification and characterization of horizontal gene transfer across gut microbiota members of farm animals based on homology search.</title>
        <authorList>
            <person name="Schwarzerova J."/>
            <person name="Nykrynova M."/>
            <person name="Jureckova K."/>
            <person name="Cejkova D."/>
            <person name="Rychlik I."/>
        </authorList>
    </citation>
    <scope>NUCLEOTIDE SEQUENCE</scope>
    <source>
        <strain evidence="2">84_SSukc20</strain>
    </source>
</reference>
<feature type="chain" id="PRO_5046430760" evidence="1">
    <location>
        <begin position="20"/>
        <end position="386"/>
    </location>
</feature>
<keyword evidence="1" id="KW-0732">Signal</keyword>
<protein>
    <submittedName>
        <fullName evidence="2">DUF4932 domain-containing protein</fullName>
    </submittedName>
</protein>
<dbReference type="EMBL" id="JAUEII010000028">
    <property type="protein sequence ID" value="MDN0050150.1"/>
    <property type="molecule type" value="Genomic_DNA"/>
</dbReference>
<dbReference type="RefSeq" id="WP_301640409.1">
    <property type="nucleotide sequence ID" value="NZ_JAUEII010000028.1"/>
</dbReference>
<feature type="signal peptide" evidence="1">
    <location>
        <begin position="1"/>
        <end position="19"/>
    </location>
</feature>
<keyword evidence="3" id="KW-1185">Reference proteome</keyword>
<dbReference type="Proteomes" id="UP001167871">
    <property type="component" value="Unassembled WGS sequence"/>
</dbReference>
<gene>
    <name evidence="2" type="ORF">QVO10_12285</name>
</gene>
<reference evidence="2" key="1">
    <citation type="submission" date="2023-06" db="EMBL/GenBank/DDBJ databases">
        <authorList>
            <person name="Zeman M."/>
            <person name="Kubasova T."/>
            <person name="Jahodarova E."/>
            <person name="Nykrynova M."/>
            <person name="Rychlik I."/>
        </authorList>
    </citation>
    <scope>NUCLEOTIDE SEQUENCE</scope>
    <source>
        <strain evidence="2">84_SSukc20</strain>
    </source>
</reference>
<evidence type="ECO:0000313" key="3">
    <source>
        <dbReference type="Proteomes" id="UP001167871"/>
    </source>
</evidence>
<sequence>MRYFVTVVLFIASMTGAKAKNNISVDYTEESELVSVIAHLAKVPGYIWPEEQAGVIDYFHQVDSTFAPYSNHPIMAFVADSLVKQGFGYHVPVAIALRLKLKNGKLHYNTDLEPDFNHYYRGITPQHEKKLIALLEDFYKKAHFHSFFKKNQPLYNACKQAMQQQLVDKIDLDWYKSFFGPINNISFHIYLGLLNGPGNYAIPQKTKDGSEIKNAFMGCADRNATGDIYYGEAYTLPVIIHEFNHSFCNPLNEEFWDDIKDKMIAFYNQNASFYAQQAYGDPLTVANEMFVEACVMRYLATHPVQFTQESIQKIKKIYQMQNASDEEIVAGYYETQINIREVYKKFFMIRDIMKALEEREANMVSYPTMRDFMPKYIEAINAYQEK</sequence>
<dbReference type="InterPro" id="IPR032560">
    <property type="entry name" value="DUF4932"/>
</dbReference>